<dbReference type="EC" id="5.3.1.24" evidence="3 9"/>
<dbReference type="InterPro" id="IPR044643">
    <property type="entry name" value="TrpF_fam"/>
</dbReference>
<keyword evidence="6 9" id="KW-0822">Tryptophan biosynthesis</keyword>
<evidence type="ECO:0000256" key="1">
    <source>
        <dbReference type="ARBA" id="ARBA00001164"/>
    </source>
</evidence>
<protein>
    <recommendedName>
        <fullName evidence="4 9">N-(5'-phosphoribosyl)anthranilate isomerase</fullName>
        <shortName evidence="9">PRAI</shortName>
        <ecNumber evidence="3 9">5.3.1.24</ecNumber>
    </recommendedName>
</protein>
<evidence type="ECO:0000256" key="4">
    <source>
        <dbReference type="ARBA" id="ARBA00022272"/>
    </source>
</evidence>
<keyword evidence="5 9" id="KW-0028">Amino-acid biosynthesis</keyword>
<dbReference type="InterPro" id="IPR001240">
    <property type="entry name" value="PRAI_dom"/>
</dbReference>
<reference evidence="11 12" key="1">
    <citation type="journal article" date="2013" name="PLoS ONE">
        <title>Identification and characterization of three novel lipases belonging to families II and V from Anaerovibrio lipolyticus 5ST.</title>
        <authorList>
            <person name="Prive F."/>
            <person name="Kaderbhai N.N."/>
            <person name="Girdwood S."/>
            <person name="Worgan H.J."/>
            <person name="Pinloche E."/>
            <person name="Scollan N.D."/>
            <person name="Huws S.A."/>
            <person name="Newbold C.J."/>
        </authorList>
    </citation>
    <scope>NUCLEOTIDE SEQUENCE [LARGE SCALE GENOMIC DNA]</scope>
    <source>
        <strain evidence="11 12">5S</strain>
    </source>
</reference>
<evidence type="ECO:0000256" key="3">
    <source>
        <dbReference type="ARBA" id="ARBA00012572"/>
    </source>
</evidence>
<sequence length="205" mass="22805">MARVKICGIRDMEAARAARSADFMGFIMSDRFRRYCPPDIVKHICSTVQGPRKVGVFVDQPINEVNEIAEYCGFDMVQLHGHESVEYAEKIERTIIKAFRYGEDFSLEGAEAYPAEYILIDSYSKATVGGSGISFKWREAASTIKQLKKPYIIAGGISAETLQEAIKIFDPYGIDASGSMEIEGRKSPELIRKFLSAAGKKVVET</sequence>
<dbReference type="CDD" id="cd00405">
    <property type="entry name" value="PRAI"/>
    <property type="match status" value="1"/>
</dbReference>
<evidence type="ECO:0000256" key="2">
    <source>
        <dbReference type="ARBA" id="ARBA00004664"/>
    </source>
</evidence>
<keyword evidence="12" id="KW-1185">Reference proteome</keyword>
<evidence type="ECO:0000256" key="8">
    <source>
        <dbReference type="ARBA" id="ARBA00023235"/>
    </source>
</evidence>
<dbReference type="PANTHER" id="PTHR42894:SF1">
    <property type="entry name" value="N-(5'-PHOSPHORIBOSYL)ANTHRANILATE ISOMERASE"/>
    <property type="match status" value="1"/>
</dbReference>
<dbReference type="EMBL" id="JSCE01000172">
    <property type="protein sequence ID" value="KHM51799.1"/>
    <property type="molecule type" value="Genomic_DNA"/>
</dbReference>
<dbReference type="PANTHER" id="PTHR42894">
    <property type="entry name" value="N-(5'-PHOSPHORIBOSYL)ANTHRANILATE ISOMERASE"/>
    <property type="match status" value="1"/>
</dbReference>
<organism evidence="11 12">
    <name type="scientific">Anaerovibrio lipolyticus</name>
    <dbReference type="NCBI Taxonomy" id="82374"/>
    <lineage>
        <taxon>Bacteria</taxon>
        <taxon>Bacillati</taxon>
        <taxon>Bacillota</taxon>
        <taxon>Negativicutes</taxon>
        <taxon>Selenomonadales</taxon>
        <taxon>Selenomonadaceae</taxon>
        <taxon>Anaerovibrio</taxon>
    </lineage>
</organism>
<evidence type="ECO:0000313" key="12">
    <source>
        <dbReference type="Proteomes" id="UP000030993"/>
    </source>
</evidence>
<dbReference type="SUPFAM" id="SSF51366">
    <property type="entry name" value="Ribulose-phoshate binding barrel"/>
    <property type="match status" value="1"/>
</dbReference>
<evidence type="ECO:0000256" key="5">
    <source>
        <dbReference type="ARBA" id="ARBA00022605"/>
    </source>
</evidence>
<evidence type="ECO:0000256" key="7">
    <source>
        <dbReference type="ARBA" id="ARBA00023141"/>
    </source>
</evidence>
<dbReference type="Pfam" id="PF00697">
    <property type="entry name" value="PRAI"/>
    <property type="match status" value="1"/>
</dbReference>
<dbReference type="HAMAP" id="MF_00135">
    <property type="entry name" value="PRAI"/>
    <property type="match status" value="1"/>
</dbReference>
<dbReference type="Proteomes" id="UP000030993">
    <property type="component" value="Unassembled WGS sequence"/>
</dbReference>
<evidence type="ECO:0000313" key="11">
    <source>
        <dbReference type="EMBL" id="KHM51799.1"/>
    </source>
</evidence>
<evidence type="ECO:0000256" key="9">
    <source>
        <dbReference type="HAMAP-Rule" id="MF_00135"/>
    </source>
</evidence>
<name>A0A0B2JW41_9FIRM</name>
<comment type="pathway">
    <text evidence="2 9">Amino-acid biosynthesis; L-tryptophan biosynthesis; L-tryptophan from chorismate: step 3/5.</text>
</comment>
<dbReference type="InterPro" id="IPR011060">
    <property type="entry name" value="RibuloseP-bd_barrel"/>
</dbReference>
<dbReference type="RefSeq" id="WP_039209218.1">
    <property type="nucleotide sequence ID" value="NZ_JSCE01000172.1"/>
</dbReference>
<gene>
    <name evidence="9" type="primary">trpF</name>
    <name evidence="11" type="ORF">NZ47_08480</name>
</gene>
<evidence type="ECO:0000259" key="10">
    <source>
        <dbReference type="Pfam" id="PF00697"/>
    </source>
</evidence>
<evidence type="ECO:0000256" key="6">
    <source>
        <dbReference type="ARBA" id="ARBA00022822"/>
    </source>
</evidence>
<dbReference type="Gene3D" id="3.20.20.70">
    <property type="entry name" value="Aldolase class I"/>
    <property type="match status" value="1"/>
</dbReference>
<feature type="domain" description="N-(5'phosphoribosyl) anthranilate isomerase (PRAI)" evidence="10">
    <location>
        <begin position="5"/>
        <end position="196"/>
    </location>
</feature>
<dbReference type="InterPro" id="IPR013785">
    <property type="entry name" value="Aldolase_TIM"/>
</dbReference>
<dbReference type="STRING" id="82374.NZ47_08480"/>
<dbReference type="AlphaFoldDB" id="A0A0B2JW41"/>
<dbReference type="UniPathway" id="UPA00035">
    <property type="reaction ID" value="UER00042"/>
</dbReference>
<dbReference type="GO" id="GO:0004640">
    <property type="term" value="F:phosphoribosylanthranilate isomerase activity"/>
    <property type="evidence" value="ECO:0007669"/>
    <property type="project" value="UniProtKB-UniRule"/>
</dbReference>
<comment type="catalytic activity">
    <reaction evidence="1 9">
        <text>N-(5-phospho-beta-D-ribosyl)anthranilate = 1-(2-carboxyphenylamino)-1-deoxy-D-ribulose 5-phosphate</text>
        <dbReference type="Rhea" id="RHEA:21540"/>
        <dbReference type="ChEBI" id="CHEBI:18277"/>
        <dbReference type="ChEBI" id="CHEBI:58613"/>
        <dbReference type="EC" id="5.3.1.24"/>
    </reaction>
</comment>
<comment type="caution">
    <text evidence="11">The sequence shown here is derived from an EMBL/GenBank/DDBJ whole genome shotgun (WGS) entry which is preliminary data.</text>
</comment>
<accession>A0A0B2JW41</accession>
<comment type="similarity">
    <text evidence="9">Belongs to the TrpF family.</text>
</comment>
<proteinExistence type="inferred from homology"/>
<keyword evidence="7 9" id="KW-0057">Aromatic amino acid biosynthesis</keyword>
<dbReference type="GO" id="GO:0000162">
    <property type="term" value="P:L-tryptophan biosynthetic process"/>
    <property type="evidence" value="ECO:0007669"/>
    <property type="project" value="UniProtKB-UniRule"/>
</dbReference>
<dbReference type="eggNOG" id="COG0135">
    <property type="taxonomic scope" value="Bacteria"/>
</dbReference>
<keyword evidence="8 9" id="KW-0413">Isomerase</keyword>